<evidence type="ECO:0000313" key="12">
    <source>
        <dbReference type="EMBL" id="CAB4344915.1"/>
    </source>
</evidence>
<evidence type="ECO:0000256" key="9">
    <source>
        <dbReference type="ARBA" id="ARBA00031306"/>
    </source>
</evidence>
<dbReference type="PANTHER" id="PTHR30040">
    <property type="entry name" value="THIAMINE BIOSYNTHESIS LIPOPROTEIN APBE"/>
    <property type="match status" value="1"/>
</dbReference>
<keyword evidence="5" id="KW-0808">Transferase</keyword>
<dbReference type="Pfam" id="PF02424">
    <property type="entry name" value="ApbE"/>
    <property type="match status" value="1"/>
</dbReference>
<evidence type="ECO:0000256" key="7">
    <source>
        <dbReference type="ARBA" id="ARBA00022827"/>
    </source>
</evidence>
<dbReference type="GO" id="GO:0046872">
    <property type="term" value="F:metal ion binding"/>
    <property type="evidence" value="ECO:0007669"/>
    <property type="project" value="UniProtKB-KW"/>
</dbReference>
<comment type="cofactor">
    <cofactor evidence="1">
        <name>Mg(2+)</name>
        <dbReference type="ChEBI" id="CHEBI:18420"/>
    </cofactor>
</comment>
<feature type="region of interest" description="Disordered" evidence="11">
    <location>
        <begin position="126"/>
        <end position="148"/>
    </location>
</feature>
<reference evidence="12" key="1">
    <citation type="submission" date="2020-05" db="EMBL/GenBank/DDBJ databases">
        <authorList>
            <person name="Chiriac C."/>
            <person name="Salcher M."/>
            <person name="Ghai R."/>
            <person name="Kavagutti S V."/>
        </authorList>
    </citation>
    <scope>NUCLEOTIDE SEQUENCE</scope>
</reference>
<keyword evidence="7" id="KW-0274">FAD</keyword>
<proteinExistence type="predicted"/>
<evidence type="ECO:0000256" key="3">
    <source>
        <dbReference type="ARBA" id="ARBA00016337"/>
    </source>
</evidence>
<dbReference type="GO" id="GO:0016740">
    <property type="term" value="F:transferase activity"/>
    <property type="evidence" value="ECO:0007669"/>
    <property type="project" value="UniProtKB-KW"/>
</dbReference>
<keyword evidence="4" id="KW-0285">Flavoprotein</keyword>
<keyword evidence="8" id="KW-0460">Magnesium</keyword>
<evidence type="ECO:0000256" key="8">
    <source>
        <dbReference type="ARBA" id="ARBA00022842"/>
    </source>
</evidence>
<dbReference type="PANTHER" id="PTHR30040:SF2">
    <property type="entry name" value="FAD:PROTEIN FMN TRANSFERASE"/>
    <property type="match status" value="1"/>
</dbReference>
<dbReference type="AlphaFoldDB" id="A0A6J5ZS57"/>
<dbReference type="EC" id="2.7.1.180" evidence="2"/>
<evidence type="ECO:0000256" key="11">
    <source>
        <dbReference type="SAM" id="MobiDB-lite"/>
    </source>
</evidence>
<dbReference type="InterPro" id="IPR024932">
    <property type="entry name" value="ApbE"/>
</dbReference>
<gene>
    <name evidence="12" type="ORF">UFOPK3547_01003</name>
</gene>
<name>A0A6J5ZS57_9ZZZZ</name>
<comment type="catalytic activity">
    <reaction evidence="10">
        <text>L-threonyl-[protein] + FAD = FMN-L-threonyl-[protein] + AMP + H(+)</text>
        <dbReference type="Rhea" id="RHEA:36847"/>
        <dbReference type="Rhea" id="RHEA-COMP:11060"/>
        <dbReference type="Rhea" id="RHEA-COMP:11061"/>
        <dbReference type="ChEBI" id="CHEBI:15378"/>
        <dbReference type="ChEBI" id="CHEBI:30013"/>
        <dbReference type="ChEBI" id="CHEBI:57692"/>
        <dbReference type="ChEBI" id="CHEBI:74257"/>
        <dbReference type="ChEBI" id="CHEBI:456215"/>
        <dbReference type="EC" id="2.7.1.180"/>
    </reaction>
</comment>
<organism evidence="12">
    <name type="scientific">freshwater metagenome</name>
    <dbReference type="NCBI Taxonomy" id="449393"/>
    <lineage>
        <taxon>unclassified sequences</taxon>
        <taxon>metagenomes</taxon>
        <taxon>ecological metagenomes</taxon>
    </lineage>
</organism>
<dbReference type="Gene3D" id="3.10.520.10">
    <property type="entry name" value="ApbE-like domains"/>
    <property type="match status" value="1"/>
</dbReference>
<accession>A0A6J5ZS57</accession>
<dbReference type="InterPro" id="IPR003374">
    <property type="entry name" value="ApbE-like_sf"/>
</dbReference>
<evidence type="ECO:0000256" key="6">
    <source>
        <dbReference type="ARBA" id="ARBA00022723"/>
    </source>
</evidence>
<dbReference type="SUPFAM" id="SSF143631">
    <property type="entry name" value="ApbE-like"/>
    <property type="match status" value="1"/>
</dbReference>
<evidence type="ECO:0000256" key="10">
    <source>
        <dbReference type="ARBA" id="ARBA00048540"/>
    </source>
</evidence>
<evidence type="ECO:0000256" key="5">
    <source>
        <dbReference type="ARBA" id="ARBA00022679"/>
    </source>
</evidence>
<evidence type="ECO:0000256" key="1">
    <source>
        <dbReference type="ARBA" id="ARBA00001946"/>
    </source>
</evidence>
<feature type="compositionally biased region" description="Low complexity" evidence="11">
    <location>
        <begin position="135"/>
        <end position="145"/>
    </location>
</feature>
<protein>
    <recommendedName>
        <fullName evidence="3">FAD:protein FMN transferase</fullName>
        <ecNumber evidence="2">2.7.1.180</ecNumber>
    </recommendedName>
    <alternativeName>
        <fullName evidence="9">Flavin transferase</fullName>
    </alternativeName>
</protein>
<dbReference type="EMBL" id="CAESAN010000078">
    <property type="protein sequence ID" value="CAB4344915.1"/>
    <property type="molecule type" value="Genomic_DNA"/>
</dbReference>
<evidence type="ECO:0000256" key="4">
    <source>
        <dbReference type="ARBA" id="ARBA00022630"/>
    </source>
</evidence>
<evidence type="ECO:0000256" key="2">
    <source>
        <dbReference type="ARBA" id="ARBA00011955"/>
    </source>
</evidence>
<sequence>MATMTDAPSSDLVDRSLTLMGTHIRILVGAPAVESAGSAEEAADRVEAFLNEYNEVMSRFRPDSELTKLNADPREEVPASELMRSAVRAALAAAEQSNGLVDPTLLDDLEDAGYREHWTEERRLPLREALSGERPQSAPASPAEASRWREIEVDDEAGVIRRPLGVRIDTGGTGKGHAADLSGELLSGFTSWAVDCGGDVRIGGTAGLEREVQVVGAFEDSQIETITVRDGAVATSGLSSRIWREQDGSSSHHLLDPATGRSAFSGLVAATAIAPTAVEAETLAKIALLQGPSGARPTLARYGGITVSEDGSVDRIGRLEPAPRVKITLPTSIPSKGPQ</sequence>
<keyword evidence="6" id="KW-0479">Metal-binding</keyword>